<reference evidence="1 2" key="1">
    <citation type="journal article" date="2018" name="Proc. Natl. Acad. Sci. U.S.A.">
        <title>Draft genome sequence of Camellia sinensis var. sinensis provides insights into the evolution of the tea genome and tea quality.</title>
        <authorList>
            <person name="Wei C."/>
            <person name="Yang H."/>
            <person name="Wang S."/>
            <person name="Zhao J."/>
            <person name="Liu C."/>
            <person name="Gao L."/>
            <person name="Xia E."/>
            <person name="Lu Y."/>
            <person name="Tai Y."/>
            <person name="She G."/>
            <person name="Sun J."/>
            <person name="Cao H."/>
            <person name="Tong W."/>
            <person name="Gao Q."/>
            <person name="Li Y."/>
            <person name="Deng W."/>
            <person name="Jiang X."/>
            <person name="Wang W."/>
            <person name="Chen Q."/>
            <person name="Zhang S."/>
            <person name="Li H."/>
            <person name="Wu J."/>
            <person name="Wang P."/>
            <person name="Li P."/>
            <person name="Shi C."/>
            <person name="Zheng F."/>
            <person name="Jian J."/>
            <person name="Huang B."/>
            <person name="Shan D."/>
            <person name="Shi M."/>
            <person name="Fang C."/>
            <person name="Yue Y."/>
            <person name="Li F."/>
            <person name="Li D."/>
            <person name="Wei S."/>
            <person name="Han B."/>
            <person name="Jiang C."/>
            <person name="Yin Y."/>
            <person name="Xia T."/>
            <person name="Zhang Z."/>
            <person name="Bennetzen J.L."/>
            <person name="Zhao S."/>
            <person name="Wan X."/>
        </authorList>
    </citation>
    <scope>NUCLEOTIDE SEQUENCE [LARGE SCALE GENOMIC DNA]</scope>
    <source>
        <strain evidence="2">cv. Shuchazao</strain>
        <tissue evidence="1">Leaf</tissue>
    </source>
</reference>
<sequence>MEPPRLLPPLQHLLSPPLPPRRPRHPYILLSHSLHSLLSSSSTIPLPPTPSALASPNPIATFVASSPLSWSYNLFVGIIWSYDQPQGTLKLAFATRLESEVEKALDILWLWGYEEWDSGNNRGKLIVPD</sequence>
<dbReference type="Proteomes" id="UP000306102">
    <property type="component" value="Unassembled WGS sequence"/>
</dbReference>
<gene>
    <name evidence="1" type="ORF">TEA_027861</name>
</gene>
<protein>
    <submittedName>
        <fullName evidence="1">Uncharacterized protein</fullName>
    </submittedName>
</protein>
<evidence type="ECO:0000313" key="1">
    <source>
        <dbReference type="EMBL" id="THF99114.1"/>
    </source>
</evidence>
<organism evidence="1 2">
    <name type="scientific">Camellia sinensis var. sinensis</name>
    <name type="common">China tea</name>
    <dbReference type="NCBI Taxonomy" id="542762"/>
    <lineage>
        <taxon>Eukaryota</taxon>
        <taxon>Viridiplantae</taxon>
        <taxon>Streptophyta</taxon>
        <taxon>Embryophyta</taxon>
        <taxon>Tracheophyta</taxon>
        <taxon>Spermatophyta</taxon>
        <taxon>Magnoliopsida</taxon>
        <taxon>eudicotyledons</taxon>
        <taxon>Gunneridae</taxon>
        <taxon>Pentapetalae</taxon>
        <taxon>asterids</taxon>
        <taxon>Ericales</taxon>
        <taxon>Theaceae</taxon>
        <taxon>Camellia</taxon>
    </lineage>
</organism>
<comment type="caution">
    <text evidence="1">The sequence shown here is derived from an EMBL/GenBank/DDBJ whole genome shotgun (WGS) entry which is preliminary data.</text>
</comment>
<accession>A0A4S4D9F4</accession>
<evidence type="ECO:0000313" key="2">
    <source>
        <dbReference type="Proteomes" id="UP000306102"/>
    </source>
</evidence>
<name>A0A4S4D9F4_CAMSN</name>
<dbReference type="EMBL" id="SDRB02012031">
    <property type="protein sequence ID" value="THF99114.1"/>
    <property type="molecule type" value="Genomic_DNA"/>
</dbReference>
<dbReference type="AlphaFoldDB" id="A0A4S4D9F4"/>
<proteinExistence type="predicted"/>
<keyword evidence="2" id="KW-1185">Reference proteome</keyword>